<dbReference type="GO" id="GO:0003677">
    <property type="term" value="F:DNA binding"/>
    <property type="evidence" value="ECO:0007669"/>
    <property type="project" value="UniProtKB-KW"/>
</dbReference>
<evidence type="ECO:0000256" key="6">
    <source>
        <dbReference type="SAM" id="MobiDB-lite"/>
    </source>
</evidence>
<reference evidence="8" key="1">
    <citation type="submission" date="2023-03" db="EMBL/GenBank/DDBJ databases">
        <authorList>
            <person name="Julca I."/>
        </authorList>
    </citation>
    <scope>NUCLEOTIDE SEQUENCE</scope>
</reference>
<keyword evidence="3" id="KW-0238">DNA-binding</keyword>
<comment type="subcellular location">
    <subcellularLocation>
        <location evidence="1">Nucleus</location>
    </subcellularLocation>
</comment>
<evidence type="ECO:0000256" key="4">
    <source>
        <dbReference type="ARBA" id="ARBA00023163"/>
    </source>
</evidence>
<feature type="region of interest" description="Disordered" evidence="6">
    <location>
        <begin position="139"/>
        <end position="161"/>
    </location>
</feature>
<dbReference type="Proteomes" id="UP001161247">
    <property type="component" value="Chromosome 6"/>
</dbReference>
<feature type="domain" description="TF-B3" evidence="7">
    <location>
        <begin position="200"/>
        <end position="296"/>
    </location>
</feature>
<keyword evidence="4" id="KW-0804">Transcription</keyword>
<dbReference type="Gene3D" id="2.40.330.10">
    <property type="entry name" value="DNA-binding pseudobarrel domain"/>
    <property type="match status" value="2"/>
</dbReference>
<dbReference type="SMART" id="SM01019">
    <property type="entry name" value="B3"/>
    <property type="match status" value="2"/>
</dbReference>
<name>A0AAV1DLG3_OLDCO</name>
<keyword evidence="9" id="KW-1185">Reference proteome</keyword>
<protein>
    <submittedName>
        <fullName evidence="8">OLC1v1008395C3</fullName>
    </submittedName>
</protein>
<evidence type="ECO:0000313" key="8">
    <source>
        <dbReference type="EMBL" id="CAI9108716.1"/>
    </source>
</evidence>
<dbReference type="InterPro" id="IPR050655">
    <property type="entry name" value="Plant_B3_domain"/>
</dbReference>
<gene>
    <name evidence="8" type="ORF">OLC1_LOCUS16748</name>
</gene>
<evidence type="ECO:0000256" key="5">
    <source>
        <dbReference type="ARBA" id="ARBA00023242"/>
    </source>
</evidence>
<dbReference type="AlphaFoldDB" id="A0AAV1DLG3"/>
<dbReference type="InterPro" id="IPR003340">
    <property type="entry name" value="B3_DNA-bd"/>
</dbReference>
<evidence type="ECO:0000256" key="2">
    <source>
        <dbReference type="ARBA" id="ARBA00023015"/>
    </source>
</evidence>
<proteinExistence type="predicted"/>
<organism evidence="8 9">
    <name type="scientific">Oldenlandia corymbosa var. corymbosa</name>
    <dbReference type="NCBI Taxonomy" id="529605"/>
    <lineage>
        <taxon>Eukaryota</taxon>
        <taxon>Viridiplantae</taxon>
        <taxon>Streptophyta</taxon>
        <taxon>Embryophyta</taxon>
        <taxon>Tracheophyta</taxon>
        <taxon>Spermatophyta</taxon>
        <taxon>Magnoliopsida</taxon>
        <taxon>eudicotyledons</taxon>
        <taxon>Gunneridae</taxon>
        <taxon>Pentapetalae</taxon>
        <taxon>asterids</taxon>
        <taxon>lamiids</taxon>
        <taxon>Gentianales</taxon>
        <taxon>Rubiaceae</taxon>
        <taxon>Rubioideae</taxon>
        <taxon>Spermacoceae</taxon>
        <taxon>Hedyotis-Oldenlandia complex</taxon>
        <taxon>Oldenlandia</taxon>
    </lineage>
</organism>
<dbReference type="SUPFAM" id="SSF101936">
    <property type="entry name" value="DNA-binding pseudobarrel domain"/>
    <property type="match status" value="2"/>
</dbReference>
<evidence type="ECO:0000313" key="9">
    <source>
        <dbReference type="Proteomes" id="UP001161247"/>
    </source>
</evidence>
<dbReference type="PROSITE" id="PS50863">
    <property type="entry name" value="B3"/>
    <property type="match status" value="2"/>
</dbReference>
<accession>A0AAV1DLG3</accession>
<sequence length="296" mass="34429">MAASTTEKSELSSSHFFRPIVRPLNQGIPFPTAFMERYGDSLGKVVVLKVPTGAEWRVELHRVNGETWMRKGLQEFGEFYSIELNHVLVFRYEGKSRFSVLICDKTTSEIDYSVHVEHVEVSDDDNNYVIKKFGNRGKKKKKNREIDEDGKKPNGGWSYSSVNGRRRLRQRVNMNGSYRGTSKSQISDDQRALKSEHPSFDFVVGRAHVFRPYFFEFPREFRNNNFGRSCREDFKVGVPETGKTWVVLFRVQGNRAWISGLGWRRLVQENGLTVGEVCTFEFIKAKELFNLYRRKN</sequence>
<evidence type="ECO:0000256" key="1">
    <source>
        <dbReference type="ARBA" id="ARBA00004123"/>
    </source>
</evidence>
<dbReference type="PANTHER" id="PTHR31920">
    <property type="entry name" value="B3 DOMAIN-CONTAINING"/>
    <property type="match status" value="1"/>
</dbReference>
<keyword evidence="5" id="KW-0539">Nucleus</keyword>
<evidence type="ECO:0000259" key="7">
    <source>
        <dbReference type="PROSITE" id="PS50863"/>
    </source>
</evidence>
<dbReference type="EMBL" id="OX459123">
    <property type="protein sequence ID" value="CAI9108716.1"/>
    <property type="molecule type" value="Genomic_DNA"/>
</dbReference>
<evidence type="ECO:0000256" key="3">
    <source>
        <dbReference type="ARBA" id="ARBA00023125"/>
    </source>
</evidence>
<dbReference type="PANTHER" id="PTHR31920:SF37">
    <property type="entry name" value="B3 DOMAIN-CONTAINING TRANSCRIPTION FACTOR VRN1"/>
    <property type="match status" value="1"/>
</dbReference>
<dbReference type="Pfam" id="PF02362">
    <property type="entry name" value="B3"/>
    <property type="match status" value="2"/>
</dbReference>
<feature type="domain" description="TF-B3" evidence="7">
    <location>
        <begin position="13"/>
        <end position="106"/>
    </location>
</feature>
<dbReference type="InterPro" id="IPR015300">
    <property type="entry name" value="DNA-bd_pseudobarrel_sf"/>
</dbReference>
<dbReference type="CDD" id="cd10017">
    <property type="entry name" value="B3_DNA"/>
    <property type="match status" value="2"/>
</dbReference>
<keyword evidence="2" id="KW-0805">Transcription regulation</keyword>
<dbReference type="GO" id="GO:0005634">
    <property type="term" value="C:nucleus"/>
    <property type="evidence" value="ECO:0007669"/>
    <property type="project" value="UniProtKB-SubCell"/>
</dbReference>